<dbReference type="Proteomes" id="UP001217918">
    <property type="component" value="Unassembled WGS sequence"/>
</dbReference>
<reference evidence="14" key="1">
    <citation type="journal article" date="2023" name="Mol. Plant Microbe Interact.">
        <title>Elucidating the Obligate Nature and Biological Capacity of an Invasive Fungal Corn Pathogen.</title>
        <authorList>
            <person name="MacCready J.S."/>
            <person name="Roggenkamp E.M."/>
            <person name="Gdanetz K."/>
            <person name="Chilvers M.I."/>
        </authorList>
    </citation>
    <scope>NUCLEOTIDE SEQUENCE</scope>
    <source>
        <strain evidence="14">PM02</strain>
    </source>
</reference>
<keyword evidence="11 12" id="KW-0472">Membrane</keyword>
<evidence type="ECO:0000256" key="4">
    <source>
        <dbReference type="ARBA" id="ARBA00012557"/>
    </source>
</evidence>
<feature type="transmembrane region" description="Helical" evidence="12">
    <location>
        <begin position="12"/>
        <end position="32"/>
    </location>
</feature>
<dbReference type="InterPro" id="IPR003378">
    <property type="entry name" value="Fringe-like_glycosylTrfase"/>
</dbReference>
<comment type="caution">
    <text evidence="14">The sequence shown here is derived from an EMBL/GenBank/DDBJ whole genome shotgun (WGS) entry which is preliminary data.</text>
</comment>
<keyword evidence="15" id="KW-1185">Reference proteome</keyword>
<dbReference type="GO" id="GO:0016263">
    <property type="term" value="F:glycoprotein-N-acetylgalactosamine 3-beta-galactosyltransferase activity"/>
    <property type="evidence" value="ECO:0007669"/>
    <property type="project" value="UniProtKB-EC"/>
</dbReference>
<evidence type="ECO:0000313" key="15">
    <source>
        <dbReference type="Proteomes" id="UP001217918"/>
    </source>
</evidence>
<evidence type="ECO:0000256" key="6">
    <source>
        <dbReference type="ARBA" id="ARBA00022679"/>
    </source>
</evidence>
<comment type="similarity">
    <text evidence="3">Belongs to the glycosyltransferase 31 family. Beta3-Gal-T subfamily.</text>
</comment>
<proteinExistence type="inferred from homology"/>
<comment type="pathway">
    <text evidence="2">Protein modification; protein glycosylation.</text>
</comment>
<feature type="domain" description="Fringe-like glycosyltransferase" evidence="13">
    <location>
        <begin position="212"/>
        <end position="281"/>
    </location>
</feature>
<evidence type="ECO:0000256" key="10">
    <source>
        <dbReference type="ARBA" id="ARBA00022989"/>
    </source>
</evidence>
<dbReference type="PANTHER" id="PTHR23033">
    <property type="entry name" value="BETA1,3-GALACTOSYLTRANSFERASE"/>
    <property type="match status" value="1"/>
</dbReference>
<dbReference type="PANTHER" id="PTHR23033:SF40">
    <property type="entry name" value="APPLE DOMAIN-CONTAINING PROTEIN"/>
    <property type="match status" value="1"/>
</dbReference>
<evidence type="ECO:0000256" key="3">
    <source>
        <dbReference type="ARBA" id="ARBA00006462"/>
    </source>
</evidence>
<dbReference type="GO" id="GO:0016020">
    <property type="term" value="C:membrane"/>
    <property type="evidence" value="ECO:0007669"/>
    <property type="project" value="UniProtKB-SubCell"/>
</dbReference>
<dbReference type="Gene3D" id="3.90.550.50">
    <property type="match status" value="1"/>
</dbReference>
<evidence type="ECO:0000256" key="1">
    <source>
        <dbReference type="ARBA" id="ARBA00004606"/>
    </source>
</evidence>
<sequence>MFRLPGHGRRIGLFLALTPTLLLLEMVLYRALYADRATADRAAADRATFVPPNGSVVTYQDWGSLAHVHPPPIAACPPAPASGRILFIVKTGATEAAARLPTHLATDLACVDQTRDVLFFSDLAESFASLPVHDALAGLVDDDADDDDDNDDFALYRAQQACARQPTPVLQRACRRARRPLVDDAQERAEAWALDKYKFVRIAVASWRLRHAADHDWFVFLDADTYLSVPTLATWLARLDPRARHFLGQRMRLGPYVRERLVTFAYGGSGYVLSRALLAELADGPRGDAWVRAWDARAADKSQCCGDILLADAVRDASAVRVRDAWPLLSGRPPRAVAFGPDAWCTPVGSLHHVAPDEFAALHAFERAWGAAQAAAALSRPPSPPPLLFRDLFLAYFPPEDTRFLYQGDGVRHAWTTPCDETWPWWAGRAPASVDACRDRCLRSAACYMWQFAADGHCTWSTAFSVGSPAPAPATVSGWDVAKIGRLMADFADCAEGVMRWPDVPGQRPAPAHTIETHPSWDSVADWVWW</sequence>
<keyword evidence="8" id="KW-0547">Nucleotide-binding</keyword>
<keyword evidence="7 12" id="KW-0812">Transmembrane</keyword>
<keyword evidence="9" id="KW-0735">Signal-anchor</keyword>
<dbReference type="Pfam" id="PF02434">
    <property type="entry name" value="Fringe"/>
    <property type="match status" value="1"/>
</dbReference>
<keyword evidence="6" id="KW-0808">Transferase</keyword>
<evidence type="ECO:0000256" key="2">
    <source>
        <dbReference type="ARBA" id="ARBA00004922"/>
    </source>
</evidence>
<dbReference type="InterPro" id="IPR026050">
    <property type="entry name" value="C1GALT1/C1GALT1_chp1"/>
</dbReference>
<name>A0AAD9I088_9PEZI</name>
<keyword evidence="5" id="KW-0328">Glycosyltransferase</keyword>
<keyword evidence="10 12" id="KW-1133">Transmembrane helix</keyword>
<evidence type="ECO:0000256" key="7">
    <source>
        <dbReference type="ARBA" id="ARBA00022692"/>
    </source>
</evidence>
<evidence type="ECO:0000256" key="8">
    <source>
        <dbReference type="ARBA" id="ARBA00022741"/>
    </source>
</evidence>
<gene>
    <name evidence="14" type="ORF">P8C59_003415</name>
</gene>
<accession>A0AAD9I088</accession>
<evidence type="ECO:0000313" key="14">
    <source>
        <dbReference type="EMBL" id="KAK2068794.1"/>
    </source>
</evidence>
<evidence type="ECO:0000256" key="11">
    <source>
        <dbReference type="ARBA" id="ARBA00023136"/>
    </source>
</evidence>
<dbReference type="EC" id="2.4.1.122" evidence="4"/>
<dbReference type="EMBL" id="JAQQPM010000002">
    <property type="protein sequence ID" value="KAK2068794.1"/>
    <property type="molecule type" value="Genomic_DNA"/>
</dbReference>
<comment type="subcellular location">
    <subcellularLocation>
        <location evidence="1">Membrane</location>
        <topology evidence="1">Single-pass type II membrane protein</topology>
    </subcellularLocation>
</comment>
<organism evidence="14 15">
    <name type="scientific">Phyllachora maydis</name>
    <dbReference type="NCBI Taxonomy" id="1825666"/>
    <lineage>
        <taxon>Eukaryota</taxon>
        <taxon>Fungi</taxon>
        <taxon>Dikarya</taxon>
        <taxon>Ascomycota</taxon>
        <taxon>Pezizomycotina</taxon>
        <taxon>Sordariomycetes</taxon>
        <taxon>Sordariomycetidae</taxon>
        <taxon>Phyllachorales</taxon>
        <taxon>Phyllachoraceae</taxon>
        <taxon>Phyllachora</taxon>
    </lineage>
</organism>
<evidence type="ECO:0000256" key="9">
    <source>
        <dbReference type="ARBA" id="ARBA00022968"/>
    </source>
</evidence>
<protein>
    <recommendedName>
        <fullName evidence="4">N-acetylgalactosaminide beta-1,3-galactosyltransferase</fullName>
        <ecNumber evidence="4">2.4.1.122</ecNumber>
    </recommendedName>
</protein>
<dbReference type="GO" id="GO:0000166">
    <property type="term" value="F:nucleotide binding"/>
    <property type="evidence" value="ECO:0007669"/>
    <property type="project" value="UniProtKB-KW"/>
</dbReference>
<evidence type="ECO:0000259" key="13">
    <source>
        <dbReference type="Pfam" id="PF02434"/>
    </source>
</evidence>
<evidence type="ECO:0000256" key="12">
    <source>
        <dbReference type="SAM" id="Phobius"/>
    </source>
</evidence>
<dbReference type="AlphaFoldDB" id="A0AAD9I088"/>
<evidence type="ECO:0000256" key="5">
    <source>
        <dbReference type="ARBA" id="ARBA00022676"/>
    </source>
</evidence>
<dbReference type="CDD" id="cd00761">
    <property type="entry name" value="Glyco_tranf_GTA_type"/>
    <property type="match status" value="1"/>
</dbReference>